<dbReference type="PROSITE" id="PS51176">
    <property type="entry name" value="PDH_ADH"/>
    <property type="match status" value="1"/>
</dbReference>
<sequence>MKKVTINFGKEKKQATIAIIGFGRFGKLLAQIFLENSNARVFVVSKKKQPKTHPNLFFVKLNEIISADIVIPCVPISEFKKVILQIAPLLTNVAVVMDVCSIKVLPARIMKKHLPKNIQIIASHPMFGPDAFRLNQGLKNLKLVLHNVRADQPVYSKIKSFFKQLELKVIELSPQKHDQFLAWSLGYSYLIGKIGQQLKLKETPIDTLDFKLLLQNMKIVSSDSEQLFLDMQINNPFAKEVHHKFKKVSEEIFDKIK</sequence>
<evidence type="ECO:0000313" key="4">
    <source>
        <dbReference type="Proteomes" id="UP000176336"/>
    </source>
</evidence>
<name>A0A1F5IST2_9BACT</name>
<dbReference type="GO" id="GO:0006571">
    <property type="term" value="P:tyrosine biosynthetic process"/>
    <property type="evidence" value="ECO:0007669"/>
    <property type="project" value="InterPro"/>
</dbReference>
<dbReference type="EMBL" id="MFCR01000003">
    <property type="protein sequence ID" value="OGE19425.1"/>
    <property type="molecule type" value="Genomic_DNA"/>
</dbReference>
<gene>
    <name evidence="3" type="ORF">A2871_01060</name>
</gene>
<dbReference type="Pfam" id="PF02153">
    <property type="entry name" value="PDH_N"/>
    <property type="match status" value="1"/>
</dbReference>
<organism evidence="3 4">
    <name type="scientific">Candidatus Daviesbacteria bacterium RIFCSPHIGHO2_01_FULL_41_23</name>
    <dbReference type="NCBI Taxonomy" id="1797764"/>
    <lineage>
        <taxon>Bacteria</taxon>
        <taxon>Candidatus Daviesiibacteriota</taxon>
    </lineage>
</organism>
<proteinExistence type="predicted"/>
<dbReference type="GO" id="GO:0070403">
    <property type="term" value="F:NAD+ binding"/>
    <property type="evidence" value="ECO:0007669"/>
    <property type="project" value="InterPro"/>
</dbReference>
<dbReference type="InterPro" id="IPR050812">
    <property type="entry name" value="Preph/Arog_dehydrog"/>
</dbReference>
<dbReference type="InterPro" id="IPR059064">
    <property type="entry name" value="TYRAAT2_C"/>
</dbReference>
<dbReference type="InterPro" id="IPR046826">
    <property type="entry name" value="PDH_N"/>
</dbReference>
<dbReference type="PANTHER" id="PTHR21363:SF0">
    <property type="entry name" value="PREPHENATE DEHYDROGENASE [NADP(+)]"/>
    <property type="match status" value="1"/>
</dbReference>
<dbReference type="Pfam" id="PF26213">
    <property type="entry name" value="TYRAAT1_C"/>
    <property type="match status" value="1"/>
</dbReference>
<evidence type="ECO:0000256" key="1">
    <source>
        <dbReference type="ARBA" id="ARBA00023002"/>
    </source>
</evidence>
<accession>A0A1F5IST2</accession>
<evidence type="ECO:0000313" key="3">
    <source>
        <dbReference type="EMBL" id="OGE19425.1"/>
    </source>
</evidence>
<keyword evidence="1" id="KW-0560">Oxidoreductase</keyword>
<reference evidence="3 4" key="1">
    <citation type="journal article" date="2016" name="Nat. Commun.">
        <title>Thousands of microbial genomes shed light on interconnected biogeochemical processes in an aquifer system.</title>
        <authorList>
            <person name="Anantharaman K."/>
            <person name="Brown C.T."/>
            <person name="Hug L.A."/>
            <person name="Sharon I."/>
            <person name="Castelle C.J."/>
            <person name="Probst A.J."/>
            <person name="Thomas B.C."/>
            <person name="Singh A."/>
            <person name="Wilkins M.J."/>
            <person name="Karaoz U."/>
            <person name="Brodie E.L."/>
            <person name="Williams K.H."/>
            <person name="Hubbard S.S."/>
            <person name="Banfield J.F."/>
        </authorList>
    </citation>
    <scope>NUCLEOTIDE SEQUENCE [LARGE SCALE GENOMIC DNA]</scope>
</reference>
<dbReference type="InterPro" id="IPR036291">
    <property type="entry name" value="NAD(P)-bd_dom_sf"/>
</dbReference>
<dbReference type="PANTHER" id="PTHR21363">
    <property type="entry name" value="PREPHENATE DEHYDROGENASE"/>
    <property type="match status" value="1"/>
</dbReference>
<dbReference type="InterPro" id="IPR003099">
    <property type="entry name" value="Prephen_DH"/>
</dbReference>
<feature type="domain" description="Prephenate/arogenate dehydrogenase" evidence="2">
    <location>
        <begin position="15"/>
        <end position="257"/>
    </location>
</feature>
<dbReference type="AlphaFoldDB" id="A0A1F5IST2"/>
<dbReference type="Proteomes" id="UP000176336">
    <property type="component" value="Unassembled WGS sequence"/>
</dbReference>
<dbReference type="Gene3D" id="3.40.50.720">
    <property type="entry name" value="NAD(P)-binding Rossmann-like Domain"/>
    <property type="match status" value="1"/>
</dbReference>
<dbReference type="SUPFAM" id="SSF51735">
    <property type="entry name" value="NAD(P)-binding Rossmann-fold domains"/>
    <property type="match status" value="1"/>
</dbReference>
<dbReference type="GO" id="GO:0004665">
    <property type="term" value="F:prephenate dehydrogenase (NADP+) activity"/>
    <property type="evidence" value="ECO:0007669"/>
    <property type="project" value="InterPro"/>
</dbReference>
<dbReference type="GO" id="GO:0008977">
    <property type="term" value="F:prephenate dehydrogenase (NAD+) activity"/>
    <property type="evidence" value="ECO:0007669"/>
    <property type="project" value="InterPro"/>
</dbReference>
<comment type="caution">
    <text evidence="3">The sequence shown here is derived from an EMBL/GenBank/DDBJ whole genome shotgun (WGS) entry which is preliminary data.</text>
</comment>
<evidence type="ECO:0000259" key="2">
    <source>
        <dbReference type="PROSITE" id="PS51176"/>
    </source>
</evidence>
<protein>
    <recommendedName>
        <fullName evidence="2">Prephenate/arogenate dehydrogenase domain-containing protein</fullName>
    </recommendedName>
</protein>